<evidence type="ECO:0000313" key="3">
    <source>
        <dbReference type="Proteomes" id="UP000245119"/>
    </source>
</evidence>
<feature type="compositionally biased region" description="Polar residues" evidence="1">
    <location>
        <begin position="1413"/>
        <end position="1422"/>
    </location>
</feature>
<feature type="compositionally biased region" description="Basic and acidic residues" evidence="1">
    <location>
        <begin position="519"/>
        <end position="536"/>
    </location>
</feature>
<evidence type="ECO:0000313" key="2">
    <source>
        <dbReference type="EMBL" id="PVD28844.1"/>
    </source>
</evidence>
<feature type="region of interest" description="Disordered" evidence="1">
    <location>
        <begin position="2090"/>
        <end position="2120"/>
    </location>
</feature>
<organism evidence="2 3">
    <name type="scientific">Pomacea canaliculata</name>
    <name type="common">Golden apple snail</name>
    <dbReference type="NCBI Taxonomy" id="400727"/>
    <lineage>
        <taxon>Eukaryota</taxon>
        <taxon>Metazoa</taxon>
        <taxon>Spiralia</taxon>
        <taxon>Lophotrochozoa</taxon>
        <taxon>Mollusca</taxon>
        <taxon>Gastropoda</taxon>
        <taxon>Caenogastropoda</taxon>
        <taxon>Architaenioglossa</taxon>
        <taxon>Ampullarioidea</taxon>
        <taxon>Ampullariidae</taxon>
        <taxon>Pomacea</taxon>
    </lineage>
</organism>
<feature type="region of interest" description="Disordered" evidence="1">
    <location>
        <begin position="2002"/>
        <end position="2058"/>
    </location>
</feature>
<feature type="compositionally biased region" description="Basic residues" evidence="1">
    <location>
        <begin position="1623"/>
        <end position="1637"/>
    </location>
</feature>
<feature type="region of interest" description="Disordered" evidence="1">
    <location>
        <begin position="1621"/>
        <end position="1650"/>
    </location>
</feature>
<feature type="compositionally biased region" description="Basic residues" evidence="1">
    <location>
        <begin position="586"/>
        <end position="603"/>
    </location>
</feature>
<protein>
    <submittedName>
        <fullName evidence="2">Uncharacterized protein</fullName>
    </submittedName>
</protein>
<proteinExistence type="predicted"/>
<feature type="region of interest" description="Disordered" evidence="1">
    <location>
        <begin position="580"/>
        <end position="622"/>
    </location>
</feature>
<keyword evidence="3" id="KW-1185">Reference proteome</keyword>
<feature type="compositionally biased region" description="Basic and acidic residues" evidence="1">
    <location>
        <begin position="2025"/>
        <end position="2043"/>
    </location>
</feature>
<feature type="compositionally biased region" description="Basic residues" evidence="1">
    <location>
        <begin position="1427"/>
        <end position="1443"/>
    </location>
</feature>
<feature type="region of interest" description="Disordered" evidence="1">
    <location>
        <begin position="1157"/>
        <end position="1181"/>
    </location>
</feature>
<reference evidence="2 3" key="1">
    <citation type="submission" date="2018-04" db="EMBL/GenBank/DDBJ databases">
        <title>The genome of golden apple snail Pomacea canaliculata provides insight into stress tolerance and invasive adaptation.</title>
        <authorList>
            <person name="Liu C."/>
            <person name="Liu B."/>
            <person name="Ren Y."/>
            <person name="Zhang Y."/>
            <person name="Wang H."/>
            <person name="Li S."/>
            <person name="Jiang F."/>
            <person name="Yin L."/>
            <person name="Zhang G."/>
            <person name="Qian W."/>
            <person name="Fan W."/>
        </authorList>
    </citation>
    <scope>NUCLEOTIDE SEQUENCE [LARGE SCALE GENOMIC DNA]</scope>
    <source>
        <strain evidence="2">SZHN2017</strain>
        <tissue evidence="2">Muscle</tissue>
    </source>
</reference>
<feature type="compositionally biased region" description="Basic and acidic residues" evidence="1">
    <location>
        <begin position="1211"/>
        <end position="1226"/>
    </location>
</feature>
<comment type="caution">
    <text evidence="2">The sequence shown here is derived from an EMBL/GenBank/DDBJ whole genome shotgun (WGS) entry which is preliminary data.</text>
</comment>
<feature type="compositionally biased region" description="Polar residues" evidence="1">
    <location>
        <begin position="1163"/>
        <end position="1181"/>
    </location>
</feature>
<feature type="compositionally biased region" description="Basic and acidic residues" evidence="1">
    <location>
        <begin position="1808"/>
        <end position="1817"/>
    </location>
</feature>
<gene>
    <name evidence="2" type="ORF">C0Q70_11439</name>
</gene>
<feature type="compositionally biased region" description="Low complexity" evidence="1">
    <location>
        <begin position="1717"/>
        <end position="1729"/>
    </location>
</feature>
<feature type="region of interest" description="Disordered" evidence="1">
    <location>
        <begin position="132"/>
        <end position="154"/>
    </location>
</feature>
<accession>A0A2T7P5Z0</accession>
<feature type="compositionally biased region" description="Low complexity" evidence="1">
    <location>
        <begin position="2090"/>
        <end position="2101"/>
    </location>
</feature>
<feature type="compositionally biased region" description="Low complexity" evidence="1">
    <location>
        <begin position="1789"/>
        <end position="1803"/>
    </location>
</feature>
<feature type="compositionally biased region" description="Polar residues" evidence="1">
    <location>
        <begin position="1296"/>
        <end position="1306"/>
    </location>
</feature>
<dbReference type="STRING" id="400727.A0A2T7P5Z0"/>
<feature type="region of interest" description="Disordered" evidence="1">
    <location>
        <begin position="519"/>
        <end position="539"/>
    </location>
</feature>
<feature type="region of interest" description="Disordered" evidence="1">
    <location>
        <begin position="1380"/>
        <end position="1469"/>
    </location>
</feature>
<feature type="region of interest" description="Disordered" evidence="1">
    <location>
        <begin position="1296"/>
        <end position="1323"/>
    </location>
</feature>
<evidence type="ECO:0000256" key="1">
    <source>
        <dbReference type="SAM" id="MobiDB-lite"/>
    </source>
</evidence>
<feature type="region of interest" description="Disordered" evidence="1">
    <location>
        <begin position="1661"/>
        <end position="1680"/>
    </location>
</feature>
<feature type="region of interest" description="Disordered" evidence="1">
    <location>
        <begin position="664"/>
        <end position="694"/>
    </location>
</feature>
<feature type="compositionally biased region" description="Basic and acidic residues" evidence="1">
    <location>
        <begin position="1308"/>
        <end position="1322"/>
    </location>
</feature>
<feature type="region of interest" description="Disordered" evidence="1">
    <location>
        <begin position="1769"/>
        <end position="1818"/>
    </location>
</feature>
<feature type="region of interest" description="Disordered" evidence="1">
    <location>
        <begin position="1483"/>
        <end position="1506"/>
    </location>
</feature>
<feature type="compositionally biased region" description="Polar residues" evidence="1">
    <location>
        <begin position="1484"/>
        <end position="1502"/>
    </location>
</feature>
<dbReference type="EMBL" id="PZQS01000006">
    <property type="protein sequence ID" value="PVD28844.1"/>
    <property type="molecule type" value="Genomic_DNA"/>
</dbReference>
<name>A0A2T7P5Z0_POMCA</name>
<dbReference type="Proteomes" id="UP000245119">
    <property type="component" value="Linkage Group LG6"/>
</dbReference>
<sequence>MKTYRIFLKECNHLREYEALLRSGAEYPTAIMGLTLLMMLQEYAQLKLNAVHAEHSSVAVSALWNQLESVVTTLKKQTSSCQFRLAGGETQSTRTSRLLKQARRQINGTVPCSSIVRTSSFSNFNTSRLDSTGSGSNGDIVSVLDRDTNGIPDEADDEIRMDYQVTSPRRLASASHQGFATESQQTGHALHHPLGSRVNILSPAASSSVLIAGNTTLTVSRTTISNTYTTSSTGASIVSVSAGRQSGECISDTPIAVGISSALMTISTSEQQTASSAPTCVHTGIPVSLPTCTAITEMSKDKDILMSSDLDQDVTVCEDTISAVIAPPAFSSLPLCSDVISRSHADNALVCSSGVLQTSSSVPATRKDSSSRNSKACMPAKTPLSPFYRHAGSQVLVQSADEESASRFLNIDESSTSRAGSEPGQQHRSIVSSSITLAALDSYTINPSIANCCEVEKSCMKNTVEFTEQGERVGSSNQRDEDMGLNGVVDRRLEESLALPLVQREDSVSRTVENVACDRRNHVETKEQEGHSRGDENSIQVMEENLDVGANIEVDESGNATACGDTVSGPMEEVLLEKVQTSLKGGHSRSRERSPKRKKKPPKKRSESVPHVNDGQGSAVTGAHQDHAEPYALDRIINNPQLVERLADNINRSLYLEVHNVHHQAETRETHADISPSSEEREAQDPDPGSRENSLEEFLNTKSGFFVSASPSFMPLPHTSCPSQSKPDASYSSAGHKLLASSQQQEGQMRVDVIENQNTRELIHMTQLQSNQLRLSDQEKSFSTASETRKHLRMLFQSTCMDEIPVASTSSNHSKDTVSKNTNSLSENQMADHHAEKGDLNLCDPQILRLAAIRDNLEKKDSSSTVTGHQKESQSSREIIVHATSEILNSSGTSRLLSDSCEIDIQGEVSLLGPDAVSQHGGNIEVAETEQQKSLNMQLCWHAKETTDIVTASQNRGVSSKQGVSVAADLQKSHVSHGVWSSPAKSAVLPERFACVLMHSNSASSLSAVGDNDGSPSSHHYCDVAGANVLPGVESGVHCMLDSERSRRSEHGGKGSAPELAISKEIHPKSYSFSNSEKICIDHSPQGNSSAGCNSTETLGLLRLKKALQADKCQQELQAEKTLENMAHLSKSPLVHPLAAGMHRSCVSLLVRDQPNACDTDRQSPSQNLSESVDGSPPSLNTVTVRSVHIHTPESSQPAFQHVAFSTTDSCGDKIPDVNEEAERTKNSISSRTDTPNFSCTRQQNQTSVQNEGEAAQQPSVVPSSTGSDEGSVAVDPVKTALAESDISVQLLENNVEQSKASSSPEKNAPETDKYSSEEGRSCDVGITSVGQELEDSLKTELSVPLLPIAVQQYLAQQIESGELEIPVDLTNEFTSPQKLVACSRNQTPHKSRTPLSKRSQESDTPLKHFQQIGFTTPSKRLTNVHPLRKTSPLRKQSPRQKNPRPQPLTGSPHLQKRISQHRTPDRNIFRTLSTKIGCYGALSRSNSPVFSPPKSASSPRESNMHVERRYTQMSPLQNSVAKSQRRHEVGDQVVQPKNRSFQFGLTEVEAGISQSKKTSIVTQSDNAIEKVLSNANSDDISIFTCSSSSDSEIDSDCPLIEIVRKKNKKKTTLTVSLETVSKSHHKPSFRSAHRQCKQQLPPKKQKQIIKAKNYKRAKIQEISRKKTKASSAFVSRQKRQAISCKKNGSKFKKLSGLSSLSDKVDGLCSSSDRVSISKNKSSNAPSSSHTYGDGVTQARAVRTSPRKKPANLIVEAVTLPDTSAQIVELRRRVRTPQNSTNKQESKRSNSAAKAQSQMSKSSFVRSPRKERNHKISSETVLPTRHLVASTTDCEDACKIVNSTALAAVCESAGDEDVLLQHGENSVQQVETLTAEKSQSQTLSAFCHQEQLKKRVEKHGPVRRVRPITLSLNAQNSSEAKQFLGCSFTSNREPAGVEIQKQGPLRRIKPITLSRTTSQFSGLSAANKGTRYPFHSMFDVGPIHSPSTLTVPSPVVPLTPVSPSAYSSDQSRYHHNQEIPLICDNNDRKAIRQKSQPEHHVSGPHESSTPDAQERCNDAQECRRLENGDEEGLDETEAAVKALQSLAEIGSSSTDNSISGSVLKPSNSEPHGGGPVMVNSDTCDLTLPDLNFTHCAEFPPNPHSPVTQGGMETLVTPPFKKNAASRTCTPSPIHTSRTTVGKIQVLAEDSARYTSEQAQDRPLEETEVYDVTFSPGKTNILLVNPQPLQGVLMQGQQNTRGKKGKKKVTRANNKPVQAMVASNRPVEAMGVTVPMLDVYEQLQQKGYKPILPRPVSVTPVMAITPVGPTMWQNEPSAKGPCGIAVQSGLSTVNGNTSIGATVSAAPLVTARSNEFREVGISFHVPSLPGARSQQQLQLQIPQQQQQVPYPTIITNQLNRLTVHGDVHVSADTGNPPALAFQDHGNSFEREKPAEGRRGMCAFGGGLMSNTTITSASAPNVGLSRDKVLSLKQPGTALSSELLVPLAGLADQGASCIGSSATAHFQGTQVPATLLSDGLLPITTSTTTGNAVVVQARTAAEISAILRSATPQQAQVSVSHRPLSAESPSTVQAAHTLASIAVVGAMGHAENRQGTNDTVTRPTEHGVKRNLCASTGPVQKKARYNLDKLKHMDVDKFLSEVVHKK</sequence>
<feature type="region of interest" description="Disordered" evidence="1">
    <location>
        <begin position="1211"/>
        <end position="1273"/>
    </location>
</feature>
<feature type="compositionally biased region" description="Polar residues" evidence="1">
    <location>
        <begin position="1227"/>
        <end position="1269"/>
    </location>
</feature>
<feature type="region of interest" description="Disordered" evidence="1">
    <location>
        <begin position="1709"/>
        <end position="1748"/>
    </location>
</feature>